<feature type="compositionally biased region" description="Low complexity" evidence="2">
    <location>
        <begin position="75"/>
        <end position="86"/>
    </location>
</feature>
<feature type="compositionally biased region" description="Basic residues" evidence="2">
    <location>
        <begin position="100"/>
        <end position="109"/>
    </location>
</feature>
<reference evidence="3" key="1">
    <citation type="submission" date="2023-03" db="EMBL/GenBank/DDBJ databases">
        <title>Massive genome expansion in bonnet fungi (Mycena s.s.) driven by repeated elements and novel gene families across ecological guilds.</title>
        <authorList>
            <consortium name="Lawrence Berkeley National Laboratory"/>
            <person name="Harder C.B."/>
            <person name="Miyauchi S."/>
            <person name="Viragh M."/>
            <person name="Kuo A."/>
            <person name="Thoen E."/>
            <person name="Andreopoulos B."/>
            <person name="Lu D."/>
            <person name="Skrede I."/>
            <person name="Drula E."/>
            <person name="Henrissat B."/>
            <person name="Morin E."/>
            <person name="Kohler A."/>
            <person name="Barry K."/>
            <person name="LaButti K."/>
            <person name="Morin E."/>
            <person name="Salamov A."/>
            <person name="Lipzen A."/>
            <person name="Mereny Z."/>
            <person name="Hegedus B."/>
            <person name="Baldrian P."/>
            <person name="Stursova M."/>
            <person name="Weitz H."/>
            <person name="Taylor A."/>
            <person name="Grigoriev I.V."/>
            <person name="Nagy L.G."/>
            <person name="Martin F."/>
            <person name="Kauserud H."/>
        </authorList>
    </citation>
    <scope>NUCLEOTIDE SEQUENCE</scope>
    <source>
        <strain evidence="3">CBHHK067</strain>
    </source>
</reference>
<organism evidence="3 4">
    <name type="scientific">Mycena rosella</name>
    <name type="common">Pink bonnet</name>
    <name type="synonym">Agaricus rosellus</name>
    <dbReference type="NCBI Taxonomy" id="1033263"/>
    <lineage>
        <taxon>Eukaryota</taxon>
        <taxon>Fungi</taxon>
        <taxon>Dikarya</taxon>
        <taxon>Basidiomycota</taxon>
        <taxon>Agaricomycotina</taxon>
        <taxon>Agaricomycetes</taxon>
        <taxon>Agaricomycetidae</taxon>
        <taxon>Agaricales</taxon>
        <taxon>Marasmiineae</taxon>
        <taxon>Mycenaceae</taxon>
        <taxon>Mycena</taxon>
    </lineage>
</organism>
<evidence type="ECO:0000256" key="1">
    <source>
        <dbReference type="SAM" id="Coils"/>
    </source>
</evidence>
<evidence type="ECO:0000256" key="2">
    <source>
        <dbReference type="SAM" id="MobiDB-lite"/>
    </source>
</evidence>
<dbReference type="Proteomes" id="UP001221757">
    <property type="component" value="Unassembled WGS sequence"/>
</dbReference>
<keyword evidence="4" id="KW-1185">Reference proteome</keyword>
<feature type="compositionally biased region" description="Pro residues" evidence="2">
    <location>
        <begin position="32"/>
        <end position="43"/>
    </location>
</feature>
<keyword evidence="1" id="KW-0175">Coiled coil</keyword>
<accession>A0AAD7FVZ3</accession>
<feature type="coiled-coil region" evidence="1">
    <location>
        <begin position="390"/>
        <end position="419"/>
    </location>
</feature>
<dbReference type="AlphaFoldDB" id="A0AAD7FVZ3"/>
<name>A0AAD7FVZ3_MYCRO</name>
<feature type="compositionally biased region" description="Pro residues" evidence="2">
    <location>
        <begin position="60"/>
        <end position="74"/>
    </location>
</feature>
<protein>
    <recommendedName>
        <fullName evidence="5">No apical meristem-associated C-terminal domain-containing protein</fullName>
    </recommendedName>
</protein>
<proteinExistence type="predicted"/>
<evidence type="ECO:0008006" key="5">
    <source>
        <dbReference type="Google" id="ProtNLM"/>
    </source>
</evidence>
<feature type="region of interest" description="Disordered" evidence="2">
    <location>
        <begin position="32"/>
        <end position="135"/>
    </location>
</feature>
<dbReference type="EMBL" id="JARKIE010000430">
    <property type="protein sequence ID" value="KAJ7640234.1"/>
    <property type="molecule type" value="Genomic_DNA"/>
</dbReference>
<evidence type="ECO:0000313" key="3">
    <source>
        <dbReference type="EMBL" id="KAJ7640234.1"/>
    </source>
</evidence>
<gene>
    <name evidence="3" type="ORF">B0H17DRAFT_1339319</name>
</gene>
<evidence type="ECO:0000313" key="4">
    <source>
        <dbReference type="Proteomes" id="UP001221757"/>
    </source>
</evidence>
<comment type="caution">
    <text evidence="3">The sequence shown here is derived from an EMBL/GenBank/DDBJ whole genome shotgun (WGS) entry which is preliminary data.</text>
</comment>
<sequence length="446" mass="49241">MDLRNMGYNFPPDMYNMTPYHFYGSYPGHLPPPPAPYGPPDPVPAHYAAELPHDSSSSPSPAPTKRPRGRPPGPKKALAAANAGKVAKIKAKAKATAPKNTKKPGKKATRTSTQEKENDPIDISSDSETEEGTPKYKQWTVTEKTKLYTFALALDADGDHRFEQLQKNPNRVFKRVCCTPCHFGRLSNICIYFRASELVFPGTRTSKSIGNLWTRSMEIFTWMVAFEKFTGNGGGDPDSDDPTAILKHRLEGARKASILVGSLRPDTITAWYENGWWDLFNDRLSSSAKVTREVVRSSALALSDVGDDDYPAATQDSDDNINPLLLEESRSAQASATPKTPAPRITPAATVSELKHTPASQFRAQASSSFGSIGEYMKVKMISEEKKTKAFEAKLELDRARLELERDKANMDTQRAKVEMARTVLAMEGTTAEVKKSANDYLLSLF</sequence>